<dbReference type="InterPro" id="IPR024654">
    <property type="entry name" value="Calcineurin-like_PHP_lpxH"/>
</dbReference>
<keyword evidence="2" id="KW-0479">Metal-binding</keyword>
<reference evidence="5" key="1">
    <citation type="journal article" date="2019" name="Int. J. Syst. Evol. Microbiol.">
        <title>The Global Catalogue of Microorganisms (GCM) 10K type strain sequencing project: providing services to taxonomists for standard genome sequencing and annotation.</title>
        <authorList>
            <consortium name="The Broad Institute Genomics Platform"/>
            <consortium name="The Broad Institute Genome Sequencing Center for Infectious Disease"/>
            <person name="Wu L."/>
            <person name="Ma J."/>
        </authorList>
    </citation>
    <scope>NUCLEOTIDE SEQUENCE [LARGE SCALE GENOMIC DNA]</scope>
    <source>
        <strain evidence="5">CCM 8912</strain>
    </source>
</reference>
<comment type="similarity">
    <text evidence="1 2">Belongs to the metallophosphoesterase superfamily. YfcE family.</text>
</comment>
<feature type="domain" description="Calcineurin-like phosphoesterase" evidence="3">
    <location>
        <begin position="1"/>
        <end position="144"/>
    </location>
</feature>
<dbReference type="Proteomes" id="UP001597212">
    <property type="component" value="Unassembled WGS sequence"/>
</dbReference>
<comment type="caution">
    <text evidence="4">The sequence shown here is derived from an EMBL/GenBank/DDBJ whole genome shotgun (WGS) entry which is preliminary data.</text>
</comment>
<evidence type="ECO:0000313" key="4">
    <source>
        <dbReference type="EMBL" id="MFD1440827.1"/>
    </source>
</evidence>
<dbReference type="Pfam" id="PF12850">
    <property type="entry name" value="Metallophos_2"/>
    <property type="match status" value="1"/>
</dbReference>
<sequence length="172" mass="18653">MKLVAVSDTHGDHQILEDILTQQPTADAYLYAGDSEFAADDPIFTHYQAVRGNMDFDSAFPMTRTLDVAGVTVFLTHGHRLMVGFSLKMLLEAATAAHAQVAIFGHTHQLGVEMHQGILVLNPGSISQPRGEFAALGGTYAVIEATPAQFTVTYYLRSGQPASGLEWTFNRA</sequence>
<gene>
    <name evidence="4" type="ORF">ACFQ5K_05385</name>
</gene>
<evidence type="ECO:0000256" key="2">
    <source>
        <dbReference type="RuleBase" id="RU362039"/>
    </source>
</evidence>
<dbReference type="RefSeq" id="WP_125758283.1">
    <property type="nucleotide sequence ID" value="NZ_JBHTOK010000043.1"/>
</dbReference>
<comment type="cofactor">
    <cofactor evidence="2">
        <name>a divalent metal cation</name>
        <dbReference type="ChEBI" id="CHEBI:60240"/>
    </cofactor>
</comment>
<dbReference type="SUPFAM" id="SSF56300">
    <property type="entry name" value="Metallo-dependent phosphatases"/>
    <property type="match status" value="1"/>
</dbReference>
<evidence type="ECO:0000256" key="1">
    <source>
        <dbReference type="ARBA" id="ARBA00008950"/>
    </source>
</evidence>
<name>A0ABW4CTU9_9LACO</name>
<dbReference type="InterPro" id="IPR029052">
    <property type="entry name" value="Metallo-depent_PP-like"/>
</dbReference>
<dbReference type="NCBIfam" id="TIGR00040">
    <property type="entry name" value="yfcE"/>
    <property type="match status" value="1"/>
</dbReference>
<dbReference type="InterPro" id="IPR000979">
    <property type="entry name" value="Phosphodiesterase_MJ0936/Vps29"/>
</dbReference>
<dbReference type="EMBL" id="JBHTOK010000043">
    <property type="protein sequence ID" value="MFD1440827.1"/>
    <property type="molecule type" value="Genomic_DNA"/>
</dbReference>
<keyword evidence="5" id="KW-1185">Reference proteome</keyword>
<protein>
    <recommendedName>
        <fullName evidence="2">Phosphoesterase</fullName>
        <ecNumber evidence="2">3.1.4.-</ecNumber>
    </recommendedName>
</protein>
<dbReference type="PANTHER" id="PTHR11124">
    <property type="entry name" value="VACUOLAR SORTING PROTEIN VPS29"/>
    <property type="match status" value="1"/>
</dbReference>
<proteinExistence type="inferred from homology"/>
<dbReference type="Gene3D" id="3.60.21.10">
    <property type="match status" value="1"/>
</dbReference>
<organism evidence="4 5">
    <name type="scientific">Lacticaseibacillus hegangensis</name>
    <dbReference type="NCBI Taxonomy" id="2486010"/>
    <lineage>
        <taxon>Bacteria</taxon>
        <taxon>Bacillati</taxon>
        <taxon>Bacillota</taxon>
        <taxon>Bacilli</taxon>
        <taxon>Lactobacillales</taxon>
        <taxon>Lactobacillaceae</taxon>
        <taxon>Lacticaseibacillus</taxon>
    </lineage>
</organism>
<evidence type="ECO:0000313" key="5">
    <source>
        <dbReference type="Proteomes" id="UP001597212"/>
    </source>
</evidence>
<dbReference type="EC" id="3.1.4.-" evidence="2"/>
<evidence type="ECO:0000259" key="3">
    <source>
        <dbReference type="Pfam" id="PF12850"/>
    </source>
</evidence>
<accession>A0ABW4CTU9</accession>